<feature type="region of interest" description="Disordered" evidence="8">
    <location>
        <begin position="264"/>
        <end position="301"/>
    </location>
</feature>
<keyword evidence="5 7" id="KW-0808">Transferase</keyword>
<comment type="similarity">
    <text evidence="1 7">Belongs to the methyltransferase superfamily. RsmH family.</text>
</comment>
<evidence type="ECO:0000256" key="2">
    <source>
        <dbReference type="ARBA" id="ARBA00022490"/>
    </source>
</evidence>
<organism evidence="9 10">
    <name type="scientific">Ammonifex thiophilus</name>
    <dbReference type="NCBI Taxonomy" id="444093"/>
    <lineage>
        <taxon>Bacteria</taxon>
        <taxon>Bacillati</taxon>
        <taxon>Bacillota</taxon>
        <taxon>Clostridia</taxon>
        <taxon>Thermoanaerobacterales</taxon>
        <taxon>Thermoanaerobacteraceae</taxon>
        <taxon>Ammonifex</taxon>
    </lineage>
</organism>
<dbReference type="Pfam" id="PF01795">
    <property type="entry name" value="Methyltransf_5"/>
    <property type="match status" value="1"/>
</dbReference>
<evidence type="ECO:0000256" key="5">
    <source>
        <dbReference type="ARBA" id="ARBA00022679"/>
    </source>
</evidence>
<proteinExistence type="inferred from homology"/>
<dbReference type="Gene3D" id="1.10.150.170">
    <property type="entry name" value="Putative methyltransferase TM0872, insert domain"/>
    <property type="match status" value="1"/>
</dbReference>
<dbReference type="OrthoDB" id="9806637at2"/>
<comment type="subcellular location">
    <subcellularLocation>
        <location evidence="7">Cytoplasm</location>
    </subcellularLocation>
</comment>
<dbReference type="SUPFAM" id="SSF81799">
    <property type="entry name" value="Putative methyltransferase TM0872, insert domain"/>
    <property type="match status" value="1"/>
</dbReference>
<dbReference type="GO" id="GO:0005737">
    <property type="term" value="C:cytoplasm"/>
    <property type="evidence" value="ECO:0007669"/>
    <property type="project" value="UniProtKB-SubCell"/>
</dbReference>
<keyword evidence="2 7" id="KW-0963">Cytoplasm</keyword>
<dbReference type="EMBL" id="QSLN01000008">
    <property type="protein sequence ID" value="RDV82895.1"/>
    <property type="molecule type" value="Genomic_DNA"/>
</dbReference>
<keyword evidence="10" id="KW-1185">Reference proteome</keyword>
<dbReference type="PANTHER" id="PTHR11265">
    <property type="entry name" value="S-ADENOSYL-METHYLTRANSFERASE MRAW"/>
    <property type="match status" value="1"/>
</dbReference>
<dbReference type="EC" id="2.1.1.199" evidence="7"/>
<keyword evidence="6 7" id="KW-0949">S-adenosyl-L-methionine</keyword>
<keyword evidence="3 7" id="KW-0698">rRNA processing</keyword>
<evidence type="ECO:0000313" key="9">
    <source>
        <dbReference type="EMBL" id="RDV82895.1"/>
    </source>
</evidence>
<evidence type="ECO:0000256" key="6">
    <source>
        <dbReference type="ARBA" id="ARBA00022691"/>
    </source>
</evidence>
<evidence type="ECO:0000256" key="4">
    <source>
        <dbReference type="ARBA" id="ARBA00022603"/>
    </source>
</evidence>
<feature type="binding site" evidence="7">
    <location>
        <position position="109"/>
    </location>
    <ligand>
        <name>S-adenosyl-L-methionine</name>
        <dbReference type="ChEBI" id="CHEBI:59789"/>
    </ligand>
</feature>
<comment type="catalytic activity">
    <reaction evidence="7">
        <text>cytidine(1402) in 16S rRNA + S-adenosyl-L-methionine = N(4)-methylcytidine(1402) in 16S rRNA + S-adenosyl-L-homocysteine + H(+)</text>
        <dbReference type="Rhea" id="RHEA:42928"/>
        <dbReference type="Rhea" id="RHEA-COMP:10286"/>
        <dbReference type="Rhea" id="RHEA-COMP:10287"/>
        <dbReference type="ChEBI" id="CHEBI:15378"/>
        <dbReference type="ChEBI" id="CHEBI:57856"/>
        <dbReference type="ChEBI" id="CHEBI:59789"/>
        <dbReference type="ChEBI" id="CHEBI:74506"/>
        <dbReference type="ChEBI" id="CHEBI:82748"/>
        <dbReference type="EC" id="2.1.1.199"/>
    </reaction>
</comment>
<evidence type="ECO:0000313" key="10">
    <source>
        <dbReference type="Proteomes" id="UP000256329"/>
    </source>
</evidence>
<dbReference type="InterPro" id="IPR023397">
    <property type="entry name" value="SAM-dep_MeTrfase_MraW_recog"/>
</dbReference>
<sequence length="301" mass="33476">MPEGFFHEPVMVKEVLAYLAVKPGGLYVDCTVGGGGHAAAILALIGNEGRLIGLDRDPEALSFARERLGSDPRVHLVHASFADLAEVLAGLGVKEVDGVLYDLGVSSYQLDRPERGFTYREDAPLDMRFDPSSPITAADLVNRLEEEELARIIREFGEERWAKRIARFIVRARARRPILTTGQLVEIIKEAIPAPARRRGPHPARRTFQALRIAVNQELEALKASLPQAADHLKPGGRLVVLSYHSLEDRLVKEFFRRSPYLRPLTKKPLTPSPEEMERNPRASSCKLRAAEKILNPEGGE</sequence>
<name>A0A3D8P2V6_9THEO</name>
<dbReference type="AlphaFoldDB" id="A0A3D8P2V6"/>
<evidence type="ECO:0000256" key="7">
    <source>
        <dbReference type="HAMAP-Rule" id="MF_01007"/>
    </source>
</evidence>
<comment type="function">
    <text evidence="7">Specifically methylates the N4 position of cytidine in position 1402 (C1402) of 16S rRNA.</text>
</comment>
<dbReference type="FunFam" id="1.10.150.170:FF:000001">
    <property type="entry name" value="Ribosomal RNA small subunit methyltransferase H"/>
    <property type="match status" value="1"/>
</dbReference>
<feature type="binding site" evidence="7">
    <location>
        <position position="81"/>
    </location>
    <ligand>
        <name>S-adenosyl-L-methionine</name>
        <dbReference type="ChEBI" id="CHEBI:59789"/>
    </ligand>
</feature>
<dbReference type="PANTHER" id="PTHR11265:SF0">
    <property type="entry name" value="12S RRNA N4-METHYLCYTIDINE METHYLTRANSFERASE"/>
    <property type="match status" value="1"/>
</dbReference>
<dbReference type="GO" id="GO:0071424">
    <property type="term" value="F:rRNA (cytosine-N4-)-methyltransferase activity"/>
    <property type="evidence" value="ECO:0007669"/>
    <property type="project" value="UniProtKB-UniRule"/>
</dbReference>
<reference evidence="9 10" key="1">
    <citation type="submission" date="2018-08" db="EMBL/GenBank/DDBJ databases">
        <title>Form III RuBisCO-mediated autotrophy in Thermodesulfobium bacteria.</title>
        <authorList>
            <person name="Toshchakov S.V."/>
            <person name="Kublanov I.V."/>
            <person name="Frolov E."/>
            <person name="Bonch-Osmolovskaya E.A."/>
            <person name="Tourova T.P."/>
            <person name="Chernych N.A."/>
            <person name="Lebedinsky A.V."/>
        </authorList>
    </citation>
    <scope>NUCLEOTIDE SEQUENCE [LARGE SCALE GENOMIC DNA]</scope>
    <source>
        <strain evidence="9 10">SR</strain>
    </source>
</reference>
<dbReference type="InterPro" id="IPR029063">
    <property type="entry name" value="SAM-dependent_MTases_sf"/>
</dbReference>
<dbReference type="Proteomes" id="UP000256329">
    <property type="component" value="Unassembled WGS sequence"/>
</dbReference>
<dbReference type="InterPro" id="IPR002903">
    <property type="entry name" value="RsmH"/>
</dbReference>
<gene>
    <name evidence="7" type="primary">rsmH</name>
    <name evidence="9" type="ORF">DXX99_06750</name>
</gene>
<dbReference type="Gene3D" id="3.40.50.150">
    <property type="entry name" value="Vaccinia Virus protein VP39"/>
    <property type="match status" value="1"/>
</dbReference>
<keyword evidence="4 7" id="KW-0489">Methyltransferase</keyword>
<dbReference type="HAMAP" id="MF_01007">
    <property type="entry name" value="16SrRNA_methyltr_H"/>
    <property type="match status" value="1"/>
</dbReference>
<protein>
    <recommendedName>
        <fullName evidence="7">Ribosomal RNA small subunit methyltransferase H</fullName>
        <ecNumber evidence="7">2.1.1.199</ecNumber>
    </recommendedName>
    <alternativeName>
        <fullName evidence="7">16S rRNA m(4)C1402 methyltransferase</fullName>
    </alternativeName>
    <alternativeName>
        <fullName evidence="7">rRNA (cytosine-N(4)-)-methyltransferase RsmH</fullName>
    </alternativeName>
</protein>
<evidence type="ECO:0000256" key="1">
    <source>
        <dbReference type="ARBA" id="ARBA00010396"/>
    </source>
</evidence>
<feature type="binding site" evidence="7">
    <location>
        <begin position="35"/>
        <end position="37"/>
    </location>
    <ligand>
        <name>S-adenosyl-L-methionine</name>
        <dbReference type="ChEBI" id="CHEBI:59789"/>
    </ligand>
</feature>
<feature type="binding site" evidence="7">
    <location>
        <position position="102"/>
    </location>
    <ligand>
        <name>S-adenosyl-L-methionine</name>
        <dbReference type="ChEBI" id="CHEBI:59789"/>
    </ligand>
</feature>
<comment type="caution">
    <text evidence="9">The sequence shown here is derived from an EMBL/GenBank/DDBJ whole genome shotgun (WGS) entry which is preliminary data.</text>
</comment>
<evidence type="ECO:0000256" key="8">
    <source>
        <dbReference type="SAM" id="MobiDB-lite"/>
    </source>
</evidence>
<dbReference type="PIRSF" id="PIRSF004486">
    <property type="entry name" value="MraW"/>
    <property type="match status" value="1"/>
</dbReference>
<dbReference type="SUPFAM" id="SSF53335">
    <property type="entry name" value="S-adenosyl-L-methionine-dependent methyltransferases"/>
    <property type="match status" value="1"/>
</dbReference>
<dbReference type="NCBIfam" id="TIGR00006">
    <property type="entry name" value="16S rRNA (cytosine(1402)-N(4))-methyltransferase RsmH"/>
    <property type="match status" value="1"/>
</dbReference>
<evidence type="ECO:0000256" key="3">
    <source>
        <dbReference type="ARBA" id="ARBA00022552"/>
    </source>
</evidence>
<feature type="binding site" evidence="7">
    <location>
        <position position="55"/>
    </location>
    <ligand>
        <name>S-adenosyl-L-methionine</name>
        <dbReference type="ChEBI" id="CHEBI:59789"/>
    </ligand>
</feature>
<accession>A0A3D8P2V6</accession>
<dbReference type="GO" id="GO:0070475">
    <property type="term" value="P:rRNA base methylation"/>
    <property type="evidence" value="ECO:0007669"/>
    <property type="project" value="UniProtKB-UniRule"/>
</dbReference>